<feature type="domain" description="Rieske" evidence="6">
    <location>
        <begin position="27"/>
        <end position="134"/>
    </location>
</feature>
<reference evidence="7 8" key="1">
    <citation type="submission" date="2019-02" db="EMBL/GenBank/DDBJ databases">
        <title>Genomic Encyclopedia of Type Strains, Phase IV (KMG-IV): sequencing the most valuable type-strain genomes for metagenomic binning, comparative biology and taxonomic classification.</title>
        <authorList>
            <person name="Goeker M."/>
        </authorList>
    </citation>
    <scope>NUCLEOTIDE SEQUENCE [LARGE SCALE GENOMIC DNA]</scope>
    <source>
        <strain evidence="7 8">K24</strain>
    </source>
</reference>
<evidence type="ECO:0000259" key="6">
    <source>
        <dbReference type="PROSITE" id="PS51296"/>
    </source>
</evidence>
<sequence>MLSAEDNELITRSGPDTPAGRLLRQFWVPVLLSEELPEPDCPPKRIKVMGEDLLAFRDSAGRVGVVDPVCPHRGANLYYGRNEHSGLRCVFHGWKFGVDGRCLEMPTMPADSPYRDRVRLKSYPTREWGEYVWAYMGPAAEPPPLPRLAFALVPPSHRYVSKKWQDCNWLQCVEGALDTTHFSFLHMLLGTEEAETAEAVMERIKHAALGAQAVRNDRFKWVRDDPMPAFSVDEFPAGLVVGGARKADGDDLYWRIAHYLVPNHALAPSAFPGENYHGQTFVPVNDTSCWIYTYTWNPDRPLTEEEREAARQGHTIHAQVDEHYVPYRNLRNDYLIDREDQKRNSFTGIQGVSEQDAAIQDSQGPIADRTREHLGPTDLGIVRMRRLLLGLIRDEMAGRTPQALSHPDEYAVLSGGWVAHKSKALDEVMTERFGNPLGYVGQER</sequence>
<dbReference type="PANTHER" id="PTHR21266">
    <property type="entry name" value="IRON-SULFUR DOMAIN CONTAINING PROTEIN"/>
    <property type="match status" value="1"/>
</dbReference>
<keyword evidence="3" id="KW-0560">Oxidoreductase</keyword>
<dbReference type="EMBL" id="SGXC01000002">
    <property type="protein sequence ID" value="RZS81609.1"/>
    <property type="molecule type" value="Genomic_DNA"/>
</dbReference>
<dbReference type="Gene3D" id="3.90.380.10">
    <property type="entry name" value="Naphthalene 1,2-dioxygenase Alpha Subunit, Chain A, domain 1"/>
    <property type="match status" value="1"/>
</dbReference>
<evidence type="ECO:0000313" key="8">
    <source>
        <dbReference type="Proteomes" id="UP000292445"/>
    </source>
</evidence>
<name>A0A4Q7NF26_9BURK</name>
<dbReference type="Proteomes" id="UP000292445">
    <property type="component" value="Unassembled WGS sequence"/>
</dbReference>
<dbReference type="InterPro" id="IPR045623">
    <property type="entry name" value="LigXa_C"/>
</dbReference>
<keyword evidence="5" id="KW-0411">Iron-sulfur</keyword>
<dbReference type="SUPFAM" id="SSF50022">
    <property type="entry name" value="ISP domain"/>
    <property type="match status" value="1"/>
</dbReference>
<evidence type="ECO:0000313" key="7">
    <source>
        <dbReference type="EMBL" id="RZS81609.1"/>
    </source>
</evidence>
<dbReference type="CDD" id="cd08878">
    <property type="entry name" value="RHO_alpha_C_DMO-like"/>
    <property type="match status" value="1"/>
</dbReference>
<dbReference type="GO" id="GO:0046872">
    <property type="term" value="F:metal ion binding"/>
    <property type="evidence" value="ECO:0007669"/>
    <property type="project" value="UniProtKB-KW"/>
</dbReference>
<dbReference type="RefSeq" id="WP_130359498.1">
    <property type="nucleotide sequence ID" value="NZ_SGXC01000002.1"/>
</dbReference>
<dbReference type="GO" id="GO:0051537">
    <property type="term" value="F:2 iron, 2 sulfur cluster binding"/>
    <property type="evidence" value="ECO:0007669"/>
    <property type="project" value="UniProtKB-KW"/>
</dbReference>
<organism evidence="7 8">
    <name type="scientific">Pigmentiphaga kullae</name>
    <dbReference type="NCBI Taxonomy" id="151784"/>
    <lineage>
        <taxon>Bacteria</taxon>
        <taxon>Pseudomonadati</taxon>
        <taxon>Pseudomonadota</taxon>
        <taxon>Betaproteobacteria</taxon>
        <taxon>Burkholderiales</taxon>
        <taxon>Alcaligenaceae</taxon>
        <taxon>Pigmentiphaga</taxon>
    </lineage>
</organism>
<dbReference type="SUPFAM" id="SSF55961">
    <property type="entry name" value="Bet v1-like"/>
    <property type="match status" value="1"/>
</dbReference>
<keyword evidence="1" id="KW-0001">2Fe-2S</keyword>
<keyword evidence="2" id="KW-0479">Metal-binding</keyword>
<dbReference type="Gene3D" id="2.102.10.10">
    <property type="entry name" value="Rieske [2Fe-2S] iron-sulphur domain"/>
    <property type="match status" value="1"/>
</dbReference>
<dbReference type="PROSITE" id="PS51296">
    <property type="entry name" value="RIESKE"/>
    <property type="match status" value="1"/>
</dbReference>
<dbReference type="CDD" id="cd03479">
    <property type="entry name" value="Rieske_RO_Alpha_PhDO_like"/>
    <property type="match status" value="1"/>
</dbReference>
<evidence type="ECO:0000256" key="2">
    <source>
        <dbReference type="ARBA" id="ARBA00022723"/>
    </source>
</evidence>
<dbReference type="InterPro" id="IPR050584">
    <property type="entry name" value="Cholesterol_7-desaturase"/>
</dbReference>
<dbReference type="GO" id="GO:0016491">
    <property type="term" value="F:oxidoreductase activity"/>
    <property type="evidence" value="ECO:0007669"/>
    <property type="project" value="UniProtKB-KW"/>
</dbReference>
<evidence type="ECO:0000256" key="3">
    <source>
        <dbReference type="ARBA" id="ARBA00023002"/>
    </source>
</evidence>
<dbReference type="AlphaFoldDB" id="A0A4Q7NF26"/>
<evidence type="ECO:0000256" key="5">
    <source>
        <dbReference type="ARBA" id="ARBA00023014"/>
    </source>
</evidence>
<evidence type="ECO:0000256" key="4">
    <source>
        <dbReference type="ARBA" id="ARBA00023004"/>
    </source>
</evidence>
<keyword evidence="4" id="KW-0408">Iron</keyword>
<dbReference type="Pfam" id="PF19301">
    <property type="entry name" value="LigXa_C"/>
    <property type="match status" value="1"/>
</dbReference>
<dbReference type="InterPro" id="IPR017941">
    <property type="entry name" value="Rieske_2Fe-2S"/>
</dbReference>
<gene>
    <name evidence="7" type="ORF">EV675_4235</name>
</gene>
<accession>A0A4Q7NF26</accession>
<comment type="caution">
    <text evidence="7">The sequence shown here is derived from an EMBL/GenBank/DDBJ whole genome shotgun (WGS) entry which is preliminary data.</text>
</comment>
<evidence type="ECO:0000256" key="1">
    <source>
        <dbReference type="ARBA" id="ARBA00022714"/>
    </source>
</evidence>
<protein>
    <submittedName>
        <fullName evidence="7">Rieske-like 2Fe-2S protein</fullName>
    </submittedName>
</protein>
<dbReference type="PANTHER" id="PTHR21266:SF59">
    <property type="entry name" value="BLR4922 PROTEIN"/>
    <property type="match status" value="1"/>
</dbReference>
<dbReference type="Pfam" id="PF00355">
    <property type="entry name" value="Rieske"/>
    <property type="match status" value="1"/>
</dbReference>
<keyword evidence="8" id="KW-1185">Reference proteome</keyword>
<proteinExistence type="predicted"/>
<dbReference type="InterPro" id="IPR036922">
    <property type="entry name" value="Rieske_2Fe-2S_sf"/>
</dbReference>
<dbReference type="OrthoDB" id="9790995at2"/>